<dbReference type="RefSeq" id="WP_304559564.1">
    <property type="nucleotide sequence ID" value="NZ_JAUQSZ010000001.1"/>
</dbReference>
<evidence type="ECO:0000313" key="3">
    <source>
        <dbReference type="Proteomes" id="UP001176468"/>
    </source>
</evidence>
<dbReference type="EMBL" id="JAUQSZ010000001">
    <property type="protein sequence ID" value="MDO7841147.1"/>
    <property type="molecule type" value="Genomic_DNA"/>
</dbReference>
<accession>A0ABT8ZXD0</accession>
<protein>
    <submittedName>
        <fullName evidence="2">Uncharacterized protein</fullName>
    </submittedName>
</protein>
<sequence>MRIAIATIGALMVTMGLLWIGQGLGFIMWPASSFMLAQKQWALYGAILAVAGAALIWGARRR</sequence>
<feature type="transmembrane region" description="Helical" evidence="1">
    <location>
        <begin position="41"/>
        <end position="59"/>
    </location>
</feature>
<keyword evidence="3" id="KW-1185">Reference proteome</keyword>
<keyword evidence="1" id="KW-0472">Membrane</keyword>
<proteinExistence type="predicted"/>
<keyword evidence="1" id="KW-0812">Transmembrane</keyword>
<evidence type="ECO:0000256" key="1">
    <source>
        <dbReference type="SAM" id="Phobius"/>
    </source>
</evidence>
<feature type="transmembrane region" description="Helical" evidence="1">
    <location>
        <begin position="7"/>
        <end position="29"/>
    </location>
</feature>
<reference evidence="2" key="1">
    <citation type="submission" date="2023-07" db="EMBL/GenBank/DDBJ databases">
        <authorList>
            <person name="Kim M.K."/>
        </authorList>
    </citation>
    <scope>NUCLEOTIDE SEQUENCE</scope>
    <source>
        <strain evidence="2">CA1-15</strain>
    </source>
</reference>
<keyword evidence="1" id="KW-1133">Transmembrane helix</keyword>
<dbReference type="Proteomes" id="UP001176468">
    <property type="component" value="Unassembled WGS sequence"/>
</dbReference>
<gene>
    <name evidence="2" type="ORF">Q5H94_02310</name>
</gene>
<organism evidence="2 3">
    <name type="scientific">Sphingomonas immobilis</name>
    <dbReference type="NCBI Taxonomy" id="3063997"/>
    <lineage>
        <taxon>Bacteria</taxon>
        <taxon>Pseudomonadati</taxon>
        <taxon>Pseudomonadota</taxon>
        <taxon>Alphaproteobacteria</taxon>
        <taxon>Sphingomonadales</taxon>
        <taxon>Sphingomonadaceae</taxon>
        <taxon>Sphingomonas</taxon>
    </lineage>
</organism>
<comment type="caution">
    <text evidence="2">The sequence shown here is derived from an EMBL/GenBank/DDBJ whole genome shotgun (WGS) entry which is preliminary data.</text>
</comment>
<name>A0ABT8ZXD0_9SPHN</name>
<evidence type="ECO:0000313" key="2">
    <source>
        <dbReference type="EMBL" id="MDO7841147.1"/>
    </source>
</evidence>